<feature type="region of interest" description="Disordered" evidence="1">
    <location>
        <begin position="32"/>
        <end position="72"/>
    </location>
</feature>
<accession>A0A7J6KQU8</accession>
<dbReference type="Proteomes" id="UP000591131">
    <property type="component" value="Unassembled WGS sequence"/>
</dbReference>
<sequence length="119" mass="13134">VDMELDSSVTSTNTDYSKAEGAMRLKFPSTWKKAATTKGTEEMVERRDHTEEEVDSDTIKKEDSTPDDNIDDTSKIVEEWGLLLQVGIAYVGRGARAIVDDDTLIPSGMTYLGSLSLDQ</sequence>
<proteinExistence type="predicted"/>
<comment type="caution">
    <text evidence="2">The sequence shown here is derived from an EMBL/GenBank/DDBJ whole genome shotgun (WGS) entry which is preliminary data.</text>
</comment>
<evidence type="ECO:0000313" key="3">
    <source>
        <dbReference type="Proteomes" id="UP000591131"/>
    </source>
</evidence>
<gene>
    <name evidence="2" type="ORF">FOL47_002349</name>
</gene>
<evidence type="ECO:0000313" key="2">
    <source>
        <dbReference type="EMBL" id="KAF4649182.1"/>
    </source>
</evidence>
<dbReference type="AlphaFoldDB" id="A0A7J6KQU8"/>
<feature type="compositionally biased region" description="Basic and acidic residues" evidence="1">
    <location>
        <begin position="39"/>
        <end position="50"/>
    </location>
</feature>
<name>A0A7J6KQU8_PERCH</name>
<keyword evidence="3" id="KW-1185">Reference proteome</keyword>
<feature type="non-terminal residue" evidence="2">
    <location>
        <position position="1"/>
    </location>
</feature>
<dbReference type="EMBL" id="JAAPAO010001634">
    <property type="protein sequence ID" value="KAF4649182.1"/>
    <property type="molecule type" value="Genomic_DNA"/>
</dbReference>
<evidence type="ECO:0000256" key="1">
    <source>
        <dbReference type="SAM" id="MobiDB-lite"/>
    </source>
</evidence>
<protein>
    <submittedName>
        <fullName evidence="2">Uncharacterized protein</fullName>
    </submittedName>
</protein>
<organism evidence="2 3">
    <name type="scientific">Perkinsus chesapeaki</name>
    <name type="common">Clam parasite</name>
    <name type="synonym">Perkinsus andrewsi</name>
    <dbReference type="NCBI Taxonomy" id="330153"/>
    <lineage>
        <taxon>Eukaryota</taxon>
        <taxon>Sar</taxon>
        <taxon>Alveolata</taxon>
        <taxon>Perkinsozoa</taxon>
        <taxon>Perkinsea</taxon>
        <taxon>Perkinsida</taxon>
        <taxon>Perkinsidae</taxon>
        <taxon>Perkinsus</taxon>
    </lineage>
</organism>
<reference evidence="2 3" key="1">
    <citation type="submission" date="2020-04" db="EMBL/GenBank/DDBJ databases">
        <title>Perkinsus chesapeaki whole genome sequence.</title>
        <authorList>
            <person name="Bogema D.R."/>
        </authorList>
    </citation>
    <scope>NUCLEOTIDE SEQUENCE [LARGE SCALE GENOMIC DNA]</scope>
    <source>
        <strain evidence="2">ATCC PRA-425</strain>
    </source>
</reference>